<gene>
    <name evidence="3" type="ORF">GCM10007907_01350</name>
</gene>
<dbReference type="PROSITE" id="PS51257">
    <property type="entry name" value="PROKAR_LIPOPROTEIN"/>
    <property type="match status" value="1"/>
</dbReference>
<evidence type="ECO:0000256" key="1">
    <source>
        <dbReference type="SAM" id="MobiDB-lite"/>
    </source>
</evidence>
<reference evidence="4" key="1">
    <citation type="journal article" date="2019" name="Int. J. Syst. Evol. Microbiol.">
        <title>The Global Catalogue of Microorganisms (GCM) 10K type strain sequencing project: providing services to taxonomists for standard genome sequencing and annotation.</title>
        <authorList>
            <consortium name="The Broad Institute Genomics Platform"/>
            <consortium name="The Broad Institute Genome Sequencing Center for Infectious Disease"/>
            <person name="Wu L."/>
            <person name="Ma J."/>
        </authorList>
    </citation>
    <scope>NUCLEOTIDE SEQUENCE [LARGE SCALE GENOMIC DNA]</scope>
    <source>
        <strain evidence="4">NBRC 110044</strain>
    </source>
</reference>
<evidence type="ECO:0000256" key="2">
    <source>
        <dbReference type="SAM" id="SignalP"/>
    </source>
</evidence>
<keyword evidence="4" id="KW-1185">Reference proteome</keyword>
<feature type="chain" id="PRO_5046809441" description="DUF1615 domain-containing protein" evidence="2">
    <location>
        <begin position="18"/>
        <end position="415"/>
    </location>
</feature>
<evidence type="ECO:0000313" key="4">
    <source>
        <dbReference type="Proteomes" id="UP001156706"/>
    </source>
</evidence>
<feature type="signal peptide" evidence="2">
    <location>
        <begin position="1"/>
        <end position="17"/>
    </location>
</feature>
<feature type="compositionally biased region" description="Pro residues" evidence="1">
    <location>
        <begin position="49"/>
        <end position="58"/>
    </location>
</feature>
<organism evidence="3 4">
    <name type="scientific">Chitinimonas prasina</name>
    <dbReference type="NCBI Taxonomy" id="1434937"/>
    <lineage>
        <taxon>Bacteria</taxon>
        <taxon>Pseudomonadati</taxon>
        <taxon>Pseudomonadota</taxon>
        <taxon>Betaproteobacteria</taxon>
        <taxon>Neisseriales</taxon>
        <taxon>Chitinibacteraceae</taxon>
        <taxon>Chitinimonas</taxon>
    </lineage>
</organism>
<feature type="compositionally biased region" description="Low complexity" evidence="1">
    <location>
        <begin position="59"/>
        <end position="73"/>
    </location>
</feature>
<accession>A0ABQ5Y8T6</accession>
<protein>
    <recommendedName>
        <fullName evidence="5">DUF1615 domain-containing protein</fullName>
    </recommendedName>
</protein>
<proteinExistence type="predicted"/>
<dbReference type="Pfam" id="PF07759">
    <property type="entry name" value="DUF1615"/>
    <property type="match status" value="1"/>
</dbReference>
<feature type="region of interest" description="Disordered" evidence="1">
    <location>
        <begin position="43"/>
        <end position="75"/>
    </location>
</feature>
<sequence length="415" mass="45794">MSTLRLYTALLSSLLLAACASTLDPQQAPAPVVAAQPAVSNEPAIAQAPPTPPPPPARPDVVAPTAPAATAPAWSNPKQGRALLNRLMPDKIKDRAGWSNDIFAAFEALRIPYTAEYFCAATSVIEQESSWEADPVVPGLGKMVWKQIELKADEKGIPMPLVTAALKVKSSNGQSFRSRIDKLRTEREMNLLYEEMSAEAESFGVSLSSQNPVRTGGPMQVSIDFATSHARAWPYPYPVRESMRREVFTRRGGIYFGIANLLHYQVPYDTLFFRFADYNAGRYSSRNAAFQAAVAKLSKRKIDLDGDLLRYSAGRPSKQPSSTLEAIRPLAGKLKLSPAEIERDLLLEKTNNFGQSPLYQRLFALADTAASKPLPRAIAPQIRLSSPKISRKLTTEWFAKRVDWRYQRCLAKVAS</sequence>
<dbReference type="RefSeq" id="WP_284194508.1">
    <property type="nucleotide sequence ID" value="NZ_BSOG01000001.1"/>
</dbReference>
<evidence type="ECO:0000313" key="3">
    <source>
        <dbReference type="EMBL" id="GLR11345.1"/>
    </source>
</evidence>
<dbReference type="Proteomes" id="UP001156706">
    <property type="component" value="Unassembled WGS sequence"/>
</dbReference>
<name>A0ABQ5Y8T6_9NEIS</name>
<dbReference type="InterPro" id="IPR011673">
    <property type="entry name" value="DUF1615"/>
</dbReference>
<comment type="caution">
    <text evidence="3">The sequence shown here is derived from an EMBL/GenBank/DDBJ whole genome shotgun (WGS) entry which is preliminary data.</text>
</comment>
<evidence type="ECO:0008006" key="5">
    <source>
        <dbReference type="Google" id="ProtNLM"/>
    </source>
</evidence>
<dbReference type="EMBL" id="BSOG01000001">
    <property type="protein sequence ID" value="GLR11345.1"/>
    <property type="molecule type" value="Genomic_DNA"/>
</dbReference>
<keyword evidence="2" id="KW-0732">Signal</keyword>